<feature type="region of interest" description="Disordered" evidence="6">
    <location>
        <begin position="277"/>
        <end position="297"/>
    </location>
</feature>
<dbReference type="Gene3D" id="1.10.10.10">
    <property type="entry name" value="Winged helix-like DNA-binding domain superfamily/Winged helix DNA-binding domain"/>
    <property type="match status" value="1"/>
</dbReference>
<dbReference type="Gene3D" id="1.10.1740.10">
    <property type="match status" value="1"/>
</dbReference>
<dbReference type="InterPro" id="IPR014284">
    <property type="entry name" value="RNA_pol_sigma-70_dom"/>
</dbReference>
<dbReference type="Pfam" id="PF04545">
    <property type="entry name" value="Sigma70_r4"/>
    <property type="match status" value="1"/>
</dbReference>
<dbReference type="NCBIfam" id="TIGR02937">
    <property type="entry name" value="sigma70-ECF"/>
    <property type="match status" value="1"/>
</dbReference>
<dbReference type="SUPFAM" id="SSF88659">
    <property type="entry name" value="Sigma3 and sigma4 domains of RNA polymerase sigma factors"/>
    <property type="match status" value="1"/>
</dbReference>
<reference evidence="9 10" key="1">
    <citation type="submission" date="2020-04" db="EMBL/GenBank/DDBJ databases">
        <title>Luteolibacter sp. G-1-1-1 isolated from soil.</title>
        <authorList>
            <person name="Dahal R.H."/>
        </authorList>
    </citation>
    <scope>NUCLEOTIDE SEQUENCE [LARGE SCALE GENOMIC DNA]</scope>
    <source>
        <strain evidence="9 10">G-1-1-1</strain>
    </source>
</reference>
<dbReference type="KEGG" id="luo:HHL09_15285"/>
<evidence type="ECO:0000256" key="4">
    <source>
        <dbReference type="ARBA" id="ARBA00023125"/>
    </source>
</evidence>
<evidence type="ECO:0000259" key="8">
    <source>
        <dbReference type="Pfam" id="PF04545"/>
    </source>
</evidence>
<name>A0A858RKH6_9BACT</name>
<dbReference type="PANTHER" id="PTHR43133:SF8">
    <property type="entry name" value="RNA POLYMERASE SIGMA FACTOR HI_1459-RELATED"/>
    <property type="match status" value="1"/>
</dbReference>
<dbReference type="GO" id="GO:0016987">
    <property type="term" value="F:sigma factor activity"/>
    <property type="evidence" value="ECO:0007669"/>
    <property type="project" value="UniProtKB-KW"/>
</dbReference>
<gene>
    <name evidence="9" type="ORF">HHL09_15285</name>
</gene>
<dbReference type="InterPro" id="IPR013325">
    <property type="entry name" value="RNA_pol_sigma_r2"/>
</dbReference>
<dbReference type="InterPro" id="IPR039425">
    <property type="entry name" value="RNA_pol_sigma-70-like"/>
</dbReference>
<evidence type="ECO:0000256" key="2">
    <source>
        <dbReference type="ARBA" id="ARBA00023015"/>
    </source>
</evidence>
<evidence type="ECO:0000256" key="1">
    <source>
        <dbReference type="ARBA" id="ARBA00010641"/>
    </source>
</evidence>
<dbReference type="InterPro" id="IPR007630">
    <property type="entry name" value="RNA_pol_sigma70_r4"/>
</dbReference>
<protein>
    <submittedName>
        <fullName evidence="9">Sigma-70 family RNA polymerase sigma factor</fullName>
    </submittedName>
</protein>
<dbReference type="InterPro" id="IPR013324">
    <property type="entry name" value="RNA_pol_sigma_r3/r4-like"/>
</dbReference>
<dbReference type="GO" id="GO:0003677">
    <property type="term" value="F:DNA binding"/>
    <property type="evidence" value="ECO:0007669"/>
    <property type="project" value="UniProtKB-KW"/>
</dbReference>
<feature type="domain" description="RNA polymerase sigma-70 region 2" evidence="7">
    <location>
        <begin position="24"/>
        <end position="91"/>
    </location>
</feature>
<feature type="region of interest" description="Disordered" evidence="6">
    <location>
        <begin position="638"/>
        <end position="658"/>
    </location>
</feature>
<evidence type="ECO:0000259" key="7">
    <source>
        <dbReference type="Pfam" id="PF04542"/>
    </source>
</evidence>
<comment type="similarity">
    <text evidence="1">Belongs to the sigma-70 factor family. ECF subfamily.</text>
</comment>
<keyword evidence="10" id="KW-1185">Reference proteome</keyword>
<dbReference type="RefSeq" id="WP_169455491.1">
    <property type="nucleotide sequence ID" value="NZ_CP051774.1"/>
</dbReference>
<sequence>MEASDRQLLDRYLAGNDEAAFRLLVERYLSLVHAVARRVTRSEDLARDVSQSVFVRLASHAALIPAGLSLTAWLHRTTQSLAASLVRGEERRKKRERLVATTEMNANDDPPRSQEWDALAPVIDRLVDALPSADRELVLARFYRGEAHAVIAARLGLSEVLARKRSSRALEKLRSMLGKRGITTTSSALATLLPAHASSASAPAALKGLILQAAQGVTPLVPTGFQAVILVMNATQKSLIIAAAAVFIASLGYAARPVGAAPPPAVISSGTKLSGEQASLPASARTPRNQPSLPATAEGRRARLDAILSIENALTKRREMLDFASQLQPEHFKDLHAAFDEYYQRLYSSPGAGTVNLGPEHKILATAWSRKDPESVLAVLKSDYHTVLGFALGATHPREALEWAKEASPYYRGSLLSGVGSVDLPAAVTAMLEGVPEEQRSGSLHWICSRMSDQPDIVARIVGIAEPGAERSALVRALVENEGRSVPNAPIVWEVLKSEPEVLQQTNIERFFLNLGLMVPETASEALQEMEPGPVRSKAFKGVVTALASQRSARAAFELLDRYPEESGDKLVSELVSYDMSRNPSGETIAYLARIQNPEMRESEQLRQLQQWRAKNPDAVQAWLEANPEAVTEKVRAAMHSPVEQPSAPIDFRPVETP</sequence>
<keyword evidence="5" id="KW-0804">Transcription</keyword>
<evidence type="ECO:0000313" key="10">
    <source>
        <dbReference type="Proteomes" id="UP000501812"/>
    </source>
</evidence>
<evidence type="ECO:0000256" key="5">
    <source>
        <dbReference type="ARBA" id="ARBA00023163"/>
    </source>
</evidence>
<dbReference type="GO" id="GO:0006352">
    <property type="term" value="P:DNA-templated transcription initiation"/>
    <property type="evidence" value="ECO:0007669"/>
    <property type="project" value="InterPro"/>
</dbReference>
<organism evidence="9 10">
    <name type="scientific">Luteolibacter luteus</name>
    <dbReference type="NCBI Taxonomy" id="2728835"/>
    <lineage>
        <taxon>Bacteria</taxon>
        <taxon>Pseudomonadati</taxon>
        <taxon>Verrucomicrobiota</taxon>
        <taxon>Verrucomicrobiia</taxon>
        <taxon>Verrucomicrobiales</taxon>
        <taxon>Verrucomicrobiaceae</taxon>
        <taxon>Luteolibacter</taxon>
    </lineage>
</organism>
<dbReference type="InterPro" id="IPR007627">
    <property type="entry name" value="RNA_pol_sigma70_r2"/>
</dbReference>
<accession>A0A858RKH6</accession>
<dbReference type="Proteomes" id="UP000501812">
    <property type="component" value="Chromosome"/>
</dbReference>
<dbReference type="PANTHER" id="PTHR43133">
    <property type="entry name" value="RNA POLYMERASE ECF-TYPE SIGMA FACTO"/>
    <property type="match status" value="1"/>
</dbReference>
<dbReference type="Pfam" id="PF04542">
    <property type="entry name" value="Sigma70_r2"/>
    <property type="match status" value="1"/>
</dbReference>
<keyword evidence="2" id="KW-0805">Transcription regulation</keyword>
<evidence type="ECO:0000256" key="3">
    <source>
        <dbReference type="ARBA" id="ARBA00023082"/>
    </source>
</evidence>
<feature type="domain" description="RNA polymerase sigma-70 region 4" evidence="8">
    <location>
        <begin position="128"/>
        <end position="174"/>
    </location>
</feature>
<evidence type="ECO:0000313" key="9">
    <source>
        <dbReference type="EMBL" id="QJE97091.1"/>
    </source>
</evidence>
<dbReference type="AlphaFoldDB" id="A0A858RKH6"/>
<keyword evidence="4" id="KW-0238">DNA-binding</keyword>
<dbReference type="InterPro" id="IPR036388">
    <property type="entry name" value="WH-like_DNA-bd_sf"/>
</dbReference>
<dbReference type="EMBL" id="CP051774">
    <property type="protein sequence ID" value="QJE97091.1"/>
    <property type="molecule type" value="Genomic_DNA"/>
</dbReference>
<evidence type="ECO:0000256" key="6">
    <source>
        <dbReference type="SAM" id="MobiDB-lite"/>
    </source>
</evidence>
<proteinExistence type="inferred from homology"/>
<dbReference type="SUPFAM" id="SSF88946">
    <property type="entry name" value="Sigma2 domain of RNA polymerase sigma factors"/>
    <property type="match status" value="1"/>
</dbReference>
<keyword evidence="3" id="KW-0731">Sigma factor</keyword>